<feature type="compositionally biased region" description="Polar residues" evidence="1">
    <location>
        <begin position="1"/>
        <end position="14"/>
    </location>
</feature>
<dbReference type="GeneTree" id="ENSGT00940000156966"/>
<evidence type="ECO:0000313" key="3">
    <source>
        <dbReference type="Proteomes" id="UP000694547"/>
    </source>
</evidence>
<organism evidence="2 3">
    <name type="scientific">Peromyscus maniculatus bairdii</name>
    <name type="common">Prairie deer mouse</name>
    <dbReference type="NCBI Taxonomy" id="230844"/>
    <lineage>
        <taxon>Eukaryota</taxon>
        <taxon>Metazoa</taxon>
        <taxon>Chordata</taxon>
        <taxon>Craniata</taxon>
        <taxon>Vertebrata</taxon>
        <taxon>Euteleostomi</taxon>
        <taxon>Mammalia</taxon>
        <taxon>Eutheria</taxon>
        <taxon>Euarchontoglires</taxon>
        <taxon>Glires</taxon>
        <taxon>Rodentia</taxon>
        <taxon>Myomorpha</taxon>
        <taxon>Muroidea</taxon>
        <taxon>Cricetidae</taxon>
        <taxon>Neotominae</taxon>
        <taxon>Peromyscus</taxon>
    </lineage>
</organism>
<feature type="compositionally biased region" description="Polar residues" evidence="1">
    <location>
        <begin position="50"/>
        <end position="61"/>
    </location>
</feature>
<sequence>MRRSAAPSQVQGNSFKKPKFIPPGRSNTSLNKEIIKMGPDIKLFQGTEQLQNDPGVCSSNLGPMEGSTREMDRGSRADPLHTVRTWMSLPRLVPARCR</sequence>
<accession>A0A8C8UJK2</accession>
<dbReference type="Proteomes" id="UP000694547">
    <property type="component" value="Chromosome 2"/>
</dbReference>
<evidence type="ECO:0000256" key="1">
    <source>
        <dbReference type="SAM" id="MobiDB-lite"/>
    </source>
</evidence>
<reference evidence="2" key="3">
    <citation type="submission" date="2025-09" db="UniProtKB">
        <authorList>
            <consortium name="Ensembl"/>
        </authorList>
    </citation>
    <scope>IDENTIFICATION</scope>
</reference>
<evidence type="ECO:0000313" key="2">
    <source>
        <dbReference type="Ensembl" id="ENSPEMP00000032757.1"/>
    </source>
</evidence>
<reference evidence="2 3" key="1">
    <citation type="submission" date="2018-10" db="EMBL/GenBank/DDBJ databases">
        <title>Improved assembly of the deer mouse Peromyscus maniculatus genome.</title>
        <authorList>
            <person name="Lassance J.-M."/>
            <person name="Hoekstra H.E."/>
        </authorList>
    </citation>
    <scope>NUCLEOTIDE SEQUENCE [LARGE SCALE GENOMIC DNA]</scope>
</reference>
<feature type="compositionally biased region" description="Basic and acidic residues" evidence="1">
    <location>
        <begin position="67"/>
        <end position="78"/>
    </location>
</feature>
<proteinExistence type="predicted"/>
<feature type="region of interest" description="Disordered" evidence="1">
    <location>
        <begin position="50"/>
        <end position="78"/>
    </location>
</feature>
<gene>
    <name evidence="2" type="primary">Rad54b</name>
</gene>
<dbReference type="Ensembl" id="ENSPEMT00000037264.1">
    <property type="protein sequence ID" value="ENSPEMP00000032757.1"/>
    <property type="gene ID" value="ENSPEMG00000012133.2"/>
</dbReference>
<protein>
    <submittedName>
        <fullName evidence="2">RAD54 homolog B (S. cerevisiae)</fullName>
    </submittedName>
</protein>
<reference evidence="2" key="2">
    <citation type="submission" date="2025-08" db="UniProtKB">
        <authorList>
            <consortium name="Ensembl"/>
        </authorList>
    </citation>
    <scope>IDENTIFICATION</scope>
</reference>
<dbReference type="AlphaFoldDB" id="A0A8C8UJK2"/>
<keyword evidence="3" id="KW-1185">Reference proteome</keyword>
<name>A0A8C8UJK2_PERMB</name>
<feature type="region of interest" description="Disordered" evidence="1">
    <location>
        <begin position="1"/>
        <end position="30"/>
    </location>
</feature>